<dbReference type="InterPro" id="IPR002676">
    <property type="entry name" value="RimM_N"/>
</dbReference>
<dbReference type="HAMAP" id="MF_00014">
    <property type="entry name" value="Ribosome_mat_RimM"/>
    <property type="match status" value="1"/>
</dbReference>
<evidence type="ECO:0000256" key="4">
    <source>
        <dbReference type="ARBA" id="ARBA00023186"/>
    </source>
</evidence>
<comment type="domain">
    <text evidence="5">The PRC barrel domain binds ribosomal protein uS19.</text>
</comment>
<evidence type="ECO:0000259" key="7">
    <source>
        <dbReference type="Pfam" id="PF24986"/>
    </source>
</evidence>
<keyword evidence="1 5" id="KW-0963">Cytoplasm</keyword>
<evidence type="ECO:0000313" key="8">
    <source>
        <dbReference type="EMBL" id="GGA33508.1"/>
    </source>
</evidence>
<proteinExistence type="inferred from homology"/>
<keyword evidence="3 5" id="KW-0698">rRNA processing</keyword>
<organism evidence="8 9">
    <name type="scientific">Kroppenstedtia guangzhouensis</name>
    <dbReference type="NCBI Taxonomy" id="1274356"/>
    <lineage>
        <taxon>Bacteria</taxon>
        <taxon>Bacillati</taxon>
        <taxon>Bacillota</taxon>
        <taxon>Bacilli</taxon>
        <taxon>Bacillales</taxon>
        <taxon>Thermoactinomycetaceae</taxon>
        <taxon>Kroppenstedtia</taxon>
    </lineage>
</organism>
<dbReference type="EMBL" id="BMEX01000001">
    <property type="protein sequence ID" value="GGA33508.1"/>
    <property type="molecule type" value="Genomic_DNA"/>
</dbReference>
<dbReference type="Pfam" id="PF01782">
    <property type="entry name" value="RimM"/>
    <property type="match status" value="1"/>
</dbReference>
<comment type="caution">
    <text evidence="8">The sequence shown here is derived from an EMBL/GenBank/DDBJ whole genome shotgun (WGS) entry which is preliminary data.</text>
</comment>
<dbReference type="PANTHER" id="PTHR33692">
    <property type="entry name" value="RIBOSOME MATURATION FACTOR RIMM"/>
    <property type="match status" value="1"/>
</dbReference>
<evidence type="ECO:0000256" key="1">
    <source>
        <dbReference type="ARBA" id="ARBA00022490"/>
    </source>
</evidence>
<keyword evidence="2 5" id="KW-0690">Ribosome biogenesis</keyword>
<accession>A0ABQ1FXR8</accession>
<feature type="domain" description="Ribosome maturation factor RimM PRC barrel" evidence="7">
    <location>
        <begin position="105"/>
        <end position="172"/>
    </location>
</feature>
<evidence type="ECO:0000256" key="5">
    <source>
        <dbReference type="HAMAP-Rule" id="MF_00014"/>
    </source>
</evidence>
<comment type="subcellular location">
    <subcellularLocation>
        <location evidence="5">Cytoplasm</location>
    </subcellularLocation>
</comment>
<evidence type="ECO:0000259" key="6">
    <source>
        <dbReference type="Pfam" id="PF01782"/>
    </source>
</evidence>
<comment type="function">
    <text evidence="5">An accessory protein needed during the final step in the assembly of 30S ribosomal subunit, possibly for assembly of the head region. Essential for efficient processing of 16S rRNA. May be needed both before and after RbfA during the maturation of 16S rRNA. It has affinity for free ribosomal 30S subunits but not for 70S ribosomes.</text>
</comment>
<name>A0ABQ1FXR8_9BACL</name>
<evidence type="ECO:0000313" key="9">
    <source>
        <dbReference type="Proteomes" id="UP000617979"/>
    </source>
</evidence>
<dbReference type="InterPro" id="IPR056792">
    <property type="entry name" value="PRC_RimM"/>
</dbReference>
<dbReference type="RefSeq" id="WP_188429027.1">
    <property type="nucleotide sequence ID" value="NZ_BMEX01000001.1"/>
</dbReference>
<dbReference type="InterPro" id="IPR036976">
    <property type="entry name" value="RimM_N_sf"/>
</dbReference>
<dbReference type="NCBIfam" id="TIGR02273">
    <property type="entry name" value="16S_RimM"/>
    <property type="match status" value="1"/>
</dbReference>
<dbReference type="Pfam" id="PF24986">
    <property type="entry name" value="PRC_RimM"/>
    <property type="match status" value="1"/>
</dbReference>
<feature type="domain" description="RimM N-terminal" evidence="6">
    <location>
        <begin position="8"/>
        <end position="92"/>
    </location>
</feature>
<dbReference type="PANTHER" id="PTHR33692:SF1">
    <property type="entry name" value="RIBOSOME MATURATION FACTOR RIMM"/>
    <property type="match status" value="1"/>
</dbReference>
<keyword evidence="9" id="KW-1185">Reference proteome</keyword>
<dbReference type="Proteomes" id="UP000617979">
    <property type="component" value="Unassembled WGS sequence"/>
</dbReference>
<evidence type="ECO:0000256" key="2">
    <source>
        <dbReference type="ARBA" id="ARBA00022517"/>
    </source>
</evidence>
<comment type="similarity">
    <text evidence="5">Belongs to the RimM family.</text>
</comment>
<sequence length="173" mass="19711">MQTPDQLTVGRIAGTHGIRGEVRVRSRTDYPERRFAPGTQLLLVHPSLEERRPITVVRARPHKDFWLLQFKEWTDINQAEPFKGALLKVNREEAVEPEEDAFYLHEIIGSRVVTTEGEPVGIITEILQPGANDVWVIQKDGGGEILIPFIDDVVRRVDPSAKQVIIRWMEGLE</sequence>
<dbReference type="SUPFAM" id="SSF50346">
    <property type="entry name" value="PRC-barrel domain"/>
    <property type="match status" value="1"/>
</dbReference>
<protein>
    <recommendedName>
        <fullName evidence="5">Ribosome maturation factor RimM</fullName>
    </recommendedName>
</protein>
<evidence type="ECO:0000256" key="3">
    <source>
        <dbReference type="ARBA" id="ARBA00022552"/>
    </source>
</evidence>
<dbReference type="Gene3D" id="2.40.30.60">
    <property type="entry name" value="RimM"/>
    <property type="match status" value="1"/>
</dbReference>
<dbReference type="InterPro" id="IPR009000">
    <property type="entry name" value="Transl_B-barrel_sf"/>
</dbReference>
<dbReference type="InterPro" id="IPR011961">
    <property type="entry name" value="RimM"/>
</dbReference>
<keyword evidence="4 5" id="KW-0143">Chaperone</keyword>
<dbReference type="SUPFAM" id="SSF50447">
    <property type="entry name" value="Translation proteins"/>
    <property type="match status" value="1"/>
</dbReference>
<dbReference type="InterPro" id="IPR011033">
    <property type="entry name" value="PRC_barrel-like_sf"/>
</dbReference>
<gene>
    <name evidence="5 8" type="primary">rimM</name>
    <name evidence="8" type="ORF">GCM10007416_02790</name>
</gene>
<comment type="subunit">
    <text evidence="5">Binds ribosomal protein uS19.</text>
</comment>
<dbReference type="Gene3D" id="2.30.30.240">
    <property type="entry name" value="PRC-barrel domain"/>
    <property type="match status" value="1"/>
</dbReference>
<reference evidence="9" key="1">
    <citation type="journal article" date="2019" name="Int. J. Syst. Evol. Microbiol.">
        <title>The Global Catalogue of Microorganisms (GCM) 10K type strain sequencing project: providing services to taxonomists for standard genome sequencing and annotation.</title>
        <authorList>
            <consortium name="The Broad Institute Genomics Platform"/>
            <consortium name="The Broad Institute Genome Sequencing Center for Infectious Disease"/>
            <person name="Wu L."/>
            <person name="Ma J."/>
        </authorList>
    </citation>
    <scope>NUCLEOTIDE SEQUENCE [LARGE SCALE GENOMIC DNA]</scope>
    <source>
        <strain evidence="9">CGMCC 1.12404</strain>
    </source>
</reference>